<protein>
    <submittedName>
        <fullName evidence="1">Uncharacterized protein</fullName>
    </submittedName>
</protein>
<keyword evidence="2" id="KW-1185">Reference proteome</keyword>
<gene>
    <name evidence="1" type="ORF">HCBG_02072</name>
</gene>
<dbReference type="AlphaFoldDB" id="C0NDX9"/>
<dbReference type="Proteomes" id="UP000001631">
    <property type="component" value="Unassembled WGS sequence"/>
</dbReference>
<dbReference type="InParanoid" id="C0NDX9"/>
<dbReference type="STRING" id="447093.C0NDX9"/>
<accession>C0NDX9</accession>
<reference evidence="1" key="1">
    <citation type="submission" date="2009-02" db="EMBL/GenBank/DDBJ databases">
        <title>The Genome Sequence of Ajellomyces capsulatus strain G186AR.</title>
        <authorList>
            <consortium name="The Broad Institute Genome Sequencing Platform"/>
            <person name="Champion M."/>
            <person name="Cuomo C."/>
            <person name="Ma L.-J."/>
            <person name="Henn M.R."/>
            <person name="Sil A."/>
            <person name="Goldman B."/>
            <person name="Young S.K."/>
            <person name="Kodira C.D."/>
            <person name="Zeng Q."/>
            <person name="Koehrsen M."/>
            <person name="Alvarado L."/>
            <person name="Berlin A."/>
            <person name="Borenstein D."/>
            <person name="Chen Z."/>
            <person name="Engels R."/>
            <person name="Freedman E."/>
            <person name="Gellesch M."/>
            <person name="Goldberg J."/>
            <person name="Griggs A."/>
            <person name="Gujja S."/>
            <person name="Heiman D."/>
            <person name="Hepburn T."/>
            <person name="Howarth C."/>
            <person name="Jen D."/>
            <person name="Larson L."/>
            <person name="Lewis B."/>
            <person name="Mehta T."/>
            <person name="Park D."/>
            <person name="Pearson M."/>
            <person name="Roberts A."/>
            <person name="Saif S."/>
            <person name="Shea T."/>
            <person name="Shenoy N."/>
            <person name="Sisk P."/>
            <person name="Stolte C."/>
            <person name="Sykes S."/>
            <person name="Walk T."/>
            <person name="White J."/>
            <person name="Yandava C."/>
            <person name="Klein B."/>
            <person name="McEwen J.G."/>
            <person name="Puccia R."/>
            <person name="Goldman G.H."/>
            <person name="Felipe M.S."/>
            <person name="Nino-Vega G."/>
            <person name="San-Blas G."/>
            <person name="Taylor J."/>
            <person name="Mendoza L."/>
            <person name="Galagan J."/>
            <person name="Nusbaum C."/>
            <person name="Birren B."/>
        </authorList>
    </citation>
    <scope>NUCLEOTIDE SEQUENCE</scope>
    <source>
        <strain evidence="1">G186AR</strain>
    </source>
</reference>
<dbReference type="GeneID" id="69035088"/>
<dbReference type="EMBL" id="GG663364">
    <property type="protein sequence ID" value="EEH10427.1"/>
    <property type="molecule type" value="Genomic_DNA"/>
</dbReference>
<evidence type="ECO:0000313" key="1">
    <source>
        <dbReference type="EMBL" id="EEH10427.1"/>
    </source>
</evidence>
<organism evidence="1 2">
    <name type="scientific">Ajellomyces capsulatus (strain G186AR / H82 / ATCC MYA-2454 / RMSCC 2432)</name>
    <name type="common">Darling's disease fungus</name>
    <name type="synonym">Histoplasma capsulatum</name>
    <dbReference type="NCBI Taxonomy" id="447093"/>
    <lineage>
        <taxon>Eukaryota</taxon>
        <taxon>Fungi</taxon>
        <taxon>Dikarya</taxon>
        <taxon>Ascomycota</taxon>
        <taxon>Pezizomycotina</taxon>
        <taxon>Eurotiomycetes</taxon>
        <taxon>Eurotiomycetidae</taxon>
        <taxon>Onygenales</taxon>
        <taxon>Ajellomycetaceae</taxon>
        <taxon>Histoplasma</taxon>
    </lineage>
</organism>
<name>C0NDX9_AJECG</name>
<evidence type="ECO:0000313" key="2">
    <source>
        <dbReference type="Proteomes" id="UP000001631"/>
    </source>
</evidence>
<dbReference type="HOGENOM" id="CLU_1250351_0_0_1"/>
<sequence length="221" mass="24997">MIQKKAVPEMPENAIGWLRPNGIVPARFKEQAMALEALFQEGPGKYAELLAMRKQFVKELSAYYCDPAFKDWKPSDLLLPLSPKRQKRSSGSSSDSDETTNGIRVEDFRVGGPYPRVLLTLRFFNAMLYSSMPTNLNLYHNRGNENGVLLTLACNEFGFQSNGLLAFTTNILVDAHDDFLRTITNWHYLPVLISTTFQDWIVNATEVVPKISRLEIFASSN</sequence>
<dbReference type="RefSeq" id="XP_045290907.1">
    <property type="nucleotide sequence ID" value="XM_045429121.1"/>
</dbReference>
<proteinExistence type="predicted"/>